<organism evidence="1 2">
    <name type="scientific">Leucobacter insecticola</name>
    <dbReference type="NCBI Taxonomy" id="2714934"/>
    <lineage>
        <taxon>Bacteria</taxon>
        <taxon>Bacillati</taxon>
        <taxon>Actinomycetota</taxon>
        <taxon>Actinomycetes</taxon>
        <taxon>Micrococcales</taxon>
        <taxon>Microbacteriaceae</taxon>
        <taxon>Leucobacter</taxon>
    </lineage>
</organism>
<dbReference type="KEGG" id="lins:G7067_06895"/>
<gene>
    <name evidence="1" type="ORF">G7067_06895</name>
</gene>
<evidence type="ECO:0000313" key="1">
    <source>
        <dbReference type="EMBL" id="QIM16211.1"/>
    </source>
</evidence>
<reference evidence="1 2" key="1">
    <citation type="submission" date="2020-03" db="EMBL/GenBank/DDBJ databases">
        <title>Leucobacter sp. nov., isolated from beetles.</title>
        <authorList>
            <person name="Hyun D.-W."/>
            <person name="Bae J.-W."/>
        </authorList>
    </citation>
    <scope>NUCLEOTIDE SEQUENCE [LARGE SCALE GENOMIC DNA]</scope>
    <source>
        <strain evidence="1 2">HDW9B</strain>
    </source>
</reference>
<keyword evidence="2" id="KW-1185">Reference proteome</keyword>
<name>A0A6G8FIN6_9MICO</name>
<dbReference type="AlphaFoldDB" id="A0A6G8FIN6"/>
<accession>A0A6G8FIN6</accession>
<protein>
    <submittedName>
        <fullName evidence="1">Uncharacterized protein</fullName>
    </submittedName>
</protein>
<dbReference type="EMBL" id="CP049934">
    <property type="protein sequence ID" value="QIM16211.1"/>
    <property type="molecule type" value="Genomic_DNA"/>
</dbReference>
<dbReference type="Proteomes" id="UP000501387">
    <property type="component" value="Chromosome"/>
</dbReference>
<proteinExistence type="predicted"/>
<sequence>MSDLIERLTLLPEQVAELLALGNDRVQVVVFDHVAKVNSAYGLVASLREYVDTALVKFLRQFLVSFQVYAARDWSRVS</sequence>
<dbReference type="RefSeq" id="WP_166323009.1">
    <property type="nucleotide sequence ID" value="NZ_CP049934.1"/>
</dbReference>
<evidence type="ECO:0000313" key="2">
    <source>
        <dbReference type="Proteomes" id="UP000501387"/>
    </source>
</evidence>